<protein>
    <submittedName>
        <fullName evidence="2">Uncharacterized protein</fullName>
    </submittedName>
</protein>
<evidence type="ECO:0000256" key="1">
    <source>
        <dbReference type="SAM" id="Phobius"/>
    </source>
</evidence>
<feature type="transmembrane region" description="Helical" evidence="1">
    <location>
        <begin position="30"/>
        <end position="53"/>
    </location>
</feature>
<evidence type="ECO:0000313" key="2">
    <source>
        <dbReference type="EMBL" id="QHU03283.1"/>
    </source>
</evidence>
<feature type="transmembrane region" description="Helical" evidence="1">
    <location>
        <begin position="100"/>
        <end position="121"/>
    </location>
</feature>
<sequence length="188" mass="21991">MSIDDLKCRLTVSNTETISINDDIKNNRSVLLSIFSIFYTISIILNIMYGFYFLFYKQSFYEGEFIKILIIVTLVLGLVSFINVFLIIQKLDKEHLISLYILLCLSIACTFISGYLFLSYLSNYKLFSIYLFIYTSIVLVQNIISFIISITFLVKKYKNRLLDFPKANIINYYSSNTKRVKSRLIETI</sequence>
<organism evidence="2">
    <name type="scientific">viral metagenome</name>
    <dbReference type="NCBI Taxonomy" id="1070528"/>
    <lineage>
        <taxon>unclassified sequences</taxon>
        <taxon>metagenomes</taxon>
        <taxon>organismal metagenomes</taxon>
    </lineage>
</organism>
<dbReference type="AlphaFoldDB" id="A0A6C0JD11"/>
<feature type="transmembrane region" description="Helical" evidence="1">
    <location>
        <begin position="127"/>
        <end position="154"/>
    </location>
</feature>
<keyword evidence="1" id="KW-1133">Transmembrane helix</keyword>
<feature type="transmembrane region" description="Helical" evidence="1">
    <location>
        <begin position="65"/>
        <end position="88"/>
    </location>
</feature>
<name>A0A6C0JD11_9ZZZZ</name>
<keyword evidence="1" id="KW-0472">Membrane</keyword>
<dbReference type="EMBL" id="MN740373">
    <property type="protein sequence ID" value="QHU03283.1"/>
    <property type="molecule type" value="Genomic_DNA"/>
</dbReference>
<keyword evidence="1" id="KW-0812">Transmembrane</keyword>
<accession>A0A6C0JD11</accession>
<reference evidence="2" key="1">
    <citation type="journal article" date="2020" name="Nature">
        <title>Giant virus diversity and host interactions through global metagenomics.</title>
        <authorList>
            <person name="Schulz F."/>
            <person name="Roux S."/>
            <person name="Paez-Espino D."/>
            <person name="Jungbluth S."/>
            <person name="Walsh D.A."/>
            <person name="Denef V.J."/>
            <person name="McMahon K.D."/>
            <person name="Konstantinidis K.T."/>
            <person name="Eloe-Fadrosh E.A."/>
            <person name="Kyrpides N.C."/>
            <person name="Woyke T."/>
        </authorList>
    </citation>
    <scope>NUCLEOTIDE SEQUENCE</scope>
    <source>
        <strain evidence="2">GVMAG-M-3300026093-6</strain>
    </source>
</reference>
<proteinExistence type="predicted"/>